<evidence type="ECO:0000256" key="5">
    <source>
        <dbReference type="ARBA" id="ARBA00023235"/>
    </source>
</evidence>
<organism evidence="8 9">
    <name type="scientific">Micavibrio aeruginosavorus</name>
    <dbReference type="NCBI Taxonomy" id="349221"/>
    <lineage>
        <taxon>Bacteria</taxon>
        <taxon>Pseudomonadati</taxon>
        <taxon>Bdellovibrionota</taxon>
        <taxon>Bdellovibrionia</taxon>
        <taxon>Bdellovibrionales</taxon>
        <taxon>Pseudobdellovibrionaceae</taxon>
        <taxon>Micavibrio</taxon>
    </lineage>
</organism>
<dbReference type="Proteomes" id="UP000595362">
    <property type="component" value="Chromosome"/>
</dbReference>
<dbReference type="Gene3D" id="3.40.50.1240">
    <property type="entry name" value="Phosphoglycerate mutase-like"/>
    <property type="match status" value="1"/>
</dbReference>
<evidence type="ECO:0000256" key="2">
    <source>
        <dbReference type="ARBA" id="ARBA00012028"/>
    </source>
</evidence>
<accession>A0A7T5R1P3</accession>
<dbReference type="SUPFAM" id="SSF53254">
    <property type="entry name" value="Phosphoglycerate mutase-like"/>
    <property type="match status" value="1"/>
</dbReference>
<sequence>MTTTRLIIARHGNTFNSGEPPRRVGAHTDLPLVESGRAQAQALGKHLKEQGLIPDLCFSSQQRRAIETAELALDAMDRRLKPTPLAALNELDYGPDENQTEDRVVARIGAQALKDWDERALVPPGWKIDSETLKNFWLEFSGSLVEKQPGKTILVVTSNGTARFAPHITGSYESFSARFSLKLATGAYGIINHDDKTWQGICWNVRPVA</sequence>
<reference evidence="8 9" key="1">
    <citation type="submission" date="2020-07" db="EMBL/GenBank/DDBJ databases">
        <title>Huge and variable diversity of episymbiotic CPR bacteria and DPANN archaea in groundwater ecosystems.</title>
        <authorList>
            <person name="He C.Y."/>
            <person name="Keren R."/>
            <person name="Whittaker M."/>
            <person name="Farag I.F."/>
            <person name="Doudna J."/>
            <person name="Cate J.H.D."/>
            <person name="Banfield J.F."/>
        </authorList>
    </citation>
    <scope>NUCLEOTIDE SEQUENCE [LARGE SCALE GENOMIC DNA]</scope>
    <source>
        <strain evidence="8">NC_groundwater_70_Ag_B-0.1um_54_66</strain>
    </source>
</reference>
<dbReference type="AlphaFoldDB" id="A0A7T5R1P3"/>
<keyword evidence="4" id="KW-0324">Glycolysis</keyword>
<feature type="binding site" evidence="7">
    <location>
        <begin position="90"/>
        <end position="93"/>
    </location>
    <ligand>
        <name>substrate</name>
    </ligand>
</feature>
<gene>
    <name evidence="8" type="ORF">HYS17_10505</name>
</gene>
<protein>
    <recommendedName>
        <fullName evidence="2">phosphoglycerate mutase (2,3-diphosphoglycerate-dependent)</fullName>
        <ecNumber evidence="2">5.4.2.11</ecNumber>
    </recommendedName>
</protein>
<dbReference type="InterPro" id="IPR013078">
    <property type="entry name" value="His_Pase_superF_clade-1"/>
</dbReference>
<evidence type="ECO:0000313" key="8">
    <source>
        <dbReference type="EMBL" id="QQG35917.1"/>
    </source>
</evidence>
<dbReference type="GO" id="GO:0006096">
    <property type="term" value="P:glycolytic process"/>
    <property type="evidence" value="ECO:0007669"/>
    <property type="project" value="UniProtKB-KW"/>
</dbReference>
<evidence type="ECO:0000313" key="9">
    <source>
        <dbReference type="Proteomes" id="UP000595362"/>
    </source>
</evidence>
<keyword evidence="3" id="KW-0312">Gluconeogenesis</keyword>
<evidence type="ECO:0000256" key="1">
    <source>
        <dbReference type="ARBA" id="ARBA00006717"/>
    </source>
</evidence>
<evidence type="ECO:0000256" key="4">
    <source>
        <dbReference type="ARBA" id="ARBA00023152"/>
    </source>
</evidence>
<dbReference type="CDD" id="cd07067">
    <property type="entry name" value="HP_PGM_like"/>
    <property type="match status" value="1"/>
</dbReference>
<dbReference type="InterPro" id="IPR029033">
    <property type="entry name" value="His_PPase_superfam"/>
</dbReference>
<dbReference type="SMART" id="SM00855">
    <property type="entry name" value="PGAM"/>
    <property type="match status" value="1"/>
</dbReference>
<dbReference type="GO" id="GO:0004619">
    <property type="term" value="F:phosphoglycerate mutase activity"/>
    <property type="evidence" value="ECO:0007669"/>
    <property type="project" value="UniProtKB-EC"/>
</dbReference>
<evidence type="ECO:0000256" key="6">
    <source>
        <dbReference type="PIRSR" id="PIRSR613078-1"/>
    </source>
</evidence>
<proteinExistence type="inferred from homology"/>
<evidence type="ECO:0000256" key="7">
    <source>
        <dbReference type="PIRSR" id="PIRSR613078-2"/>
    </source>
</evidence>
<dbReference type="EMBL" id="CP066681">
    <property type="protein sequence ID" value="QQG35917.1"/>
    <property type="molecule type" value="Genomic_DNA"/>
</dbReference>
<feature type="active site" description="Proton donor/acceptor" evidence="6">
    <location>
        <position position="90"/>
    </location>
</feature>
<dbReference type="EC" id="5.4.2.11" evidence="2"/>
<dbReference type="PANTHER" id="PTHR11931">
    <property type="entry name" value="PHOSPHOGLYCERATE MUTASE"/>
    <property type="match status" value="1"/>
</dbReference>
<feature type="active site" description="Tele-phosphohistidine intermediate" evidence="6">
    <location>
        <position position="11"/>
    </location>
</feature>
<evidence type="ECO:0000256" key="3">
    <source>
        <dbReference type="ARBA" id="ARBA00022432"/>
    </source>
</evidence>
<dbReference type="Pfam" id="PF00300">
    <property type="entry name" value="His_Phos_1"/>
    <property type="match status" value="1"/>
</dbReference>
<feature type="binding site" evidence="7">
    <location>
        <position position="64"/>
    </location>
    <ligand>
        <name>substrate</name>
    </ligand>
</feature>
<name>A0A7T5R1P3_9BACT</name>
<dbReference type="GO" id="GO:0006094">
    <property type="term" value="P:gluconeogenesis"/>
    <property type="evidence" value="ECO:0007669"/>
    <property type="project" value="UniProtKB-KW"/>
</dbReference>
<dbReference type="InterPro" id="IPR005952">
    <property type="entry name" value="Phosphogly_mut1"/>
</dbReference>
<keyword evidence="5" id="KW-0413">Isomerase</keyword>
<comment type="similarity">
    <text evidence="1">Belongs to the phosphoglycerate mutase family. BPG-dependent PGAM subfamily.</text>
</comment>